<accession>A0A365U497</accession>
<reference evidence="4 5" key="1">
    <citation type="submission" date="2018-07" db="EMBL/GenBank/DDBJ databases">
        <title>Rhodosalinus sp. strain E84T genomic sequence and assembly.</title>
        <authorList>
            <person name="Liu Z.-W."/>
            <person name="Lu D.-C."/>
        </authorList>
    </citation>
    <scope>NUCLEOTIDE SEQUENCE [LARGE SCALE GENOMIC DNA]</scope>
    <source>
        <strain evidence="4 5">E84</strain>
    </source>
</reference>
<dbReference type="Proteomes" id="UP000253370">
    <property type="component" value="Unassembled WGS sequence"/>
</dbReference>
<dbReference type="NCBIfam" id="NF046063">
    <property type="entry name" value="oxepin_alt"/>
    <property type="match status" value="1"/>
</dbReference>
<evidence type="ECO:0000256" key="2">
    <source>
        <dbReference type="RuleBase" id="RU003707"/>
    </source>
</evidence>
<organism evidence="4 5">
    <name type="scientific">Rhodosalinus halophilus</name>
    <dbReference type="NCBI Taxonomy" id="2259333"/>
    <lineage>
        <taxon>Bacteria</taxon>
        <taxon>Pseudomonadati</taxon>
        <taxon>Pseudomonadota</taxon>
        <taxon>Alphaproteobacteria</taxon>
        <taxon>Rhodobacterales</taxon>
        <taxon>Paracoccaceae</taxon>
        <taxon>Rhodosalinus</taxon>
    </lineage>
</organism>
<proteinExistence type="inferred from homology"/>
<dbReference type="InterPro" id="IPR029045">
    <property type="entry name" value="ClpP/crotonase-like_dom_sf"/>
</dbReference>
<comment type="caution">
    <text evidence="4">The sequence shown here is derived from an EMBL/GenBank/DDBJ whole genome shotgun (WGS) entry which is preliminary data.</text>
</comment>
<dbReference type="GO" id="GO:0003824">
    <property type="term" value="F:catalytic activity"/>
    <property type="evidence" value="ECO:0007669"/>
    <property type="project" value="InterPro"/>
</dbReference>
<gene>
    <name evidence="4" type="ORF">DRV85_17690</name>
</gene>
<evidence type="ECO:0000313" key="5">
    <source>
        <dbReference type="Proteomes" id="UP000253370"/>
    </source>
</evidence>
<dbReference type="SUPFAM" id="SSF52096">
    <property type="entry name" value="ClpP/crotonase"/>
    <property type="match status" value="1"/>
</dbReference>
<dbReference type="AlphaFoldDB" id="A0A365U497"/>
<evidence type="ECO:0000256" key="3">
    <source>
        <dbReference type="SAM" id="MobiDB-lite"/>
    </source>
</evidence>
<feature type="region of interest" description="Disordered" evidence="3">
    <location>
        <begin position="1"/>
        <end position="24"/>
    </location>
</feature>
<keyword evidence="5" id="KW-1185">Reference proteome</keyword>
<dbReference type="InterPro" id="IPR018376">
    <property type="entry name" value="Enoyl-CoA_hyd/isom_CS"/>
</dbReference>
<dbReference type="PANTHER" id="PTHR43459:SF1">
    <property type="entry name" value="EG:BACN32G11.4 PROTEIN"/>
    <property type="match status" value="1"/>
</dbReference>
<dbReference type="NCBIfam" id="NF005700">
    <property type="entry name" value="PRK07511.1"/>
    <property type="match status" value="1"/>
</dbReference>
<protein>
    <submittedName>
        <fullName evidence="4">Enoyl-CoA hydratase</fullName>
    </submittedName>
</protein>
<dbReference type="OrthoDB" id="7619812at2"/>
<comment type="similarity">
    <text evidence="1 2">Belongs to the enoyl-CoA hydratase/isomerase family.</text>
</comment>
<dbReference type="RefSeq" id="WP_113290799.1">
    <property type="nucleotide sequence ID" value="NZ_QNTQ01000026.1"/>
</dbReference>
<feature type="compositionally biased region" description="Basic and acidic residues" evidence="3">
    <location>
        <begin position="1"/>
        <end position="13"/>
    </location>
</feature>
<dbReference type="PROSITE" id="PS00166">
    <property type="entry name" value="ENOYL_COA_HYDRATASE"/>
    <property type="match status" value="1"/>
</dbReference>
<dbReference type="Gene3D" id="1.10.12.10">
    <property type="entry name" value="Lyase 2-enoyl-coa Hydratase, Chain A, domain 2"/>
    <property type="match status" value="1"/>
</dbReference>
<dbReference type="EMBL" id="QNTQ01000026">
    <property type="protein sequence ID" value="RBI82860.1"/>
    <property type="molecule type" value="Genomic_DNA"/>
</dbReference>
<dbReference type="CDD" id="cd06558">
    <property type="entry name" value="crotonase-like"/>
    <property type="match status" value="1"/>
</dbReference>
<evidence type="ECO:0000256" key="1">
    <source>
        <dbReference type="ARBA" id="ARBA00005254"/>
    </source>
</evidence>
<dbReference type="Gene3D" id="3.90.226.10">
    <property type="entry name" value="2-enoyl-CoA Hydratase, Chain A, domain 1"/>
    <property type="match status" value="1"/>
</dbReference>
<dbReference type="InterPro" id="IPR001753">
    <property type="entry name" value="Enoyl-CoA_hydra/iso"/>
</dbReference>
<sequence>MTDAPETRIHDDGGAPVRRITLDGPETRNSISAPAYRAIQAAVIDAGADPAVRAILIAGAAGFFSSGGNVARLQASAEGRLSEATANTDALGAMIKAVRACPVPVVAAVEGGAAGAGLSLMLACDMVVAAAGAKFTVAYVRIGLTPDGGVTHFLSAALPRQLVTELCLLGRPILAERLAEAGVVNLLAAPGDALAEAETLAARLADGPRAAMARIKAEIAAAGRNDLAAQLDLEADGINTARFGPEAREGLAAFLAKRKPDFGGS</sequence>
<dbReference type="PANTHER" id="PTHR43459">
    <property type="entry name" value="ENOYL-COA HYDRATASE"/>
    <property type="match status" value="1"/>
</dbReference>
<evidence type="ECO:0000313" key="4">
    <source>
        <dbReference type="EMBL" id="RBI82860.1"/>
    </source>
</evidence>
<name>A0A365U497_9RHOB</name>
<dbReference type="Pfam" id="PF00378">
    <property type="entry name" value="ECH_1"/>
    <property type="match status" value="1"/>
</dbReference>
<dbReference type="InterPro" id="IPR014748">
    <property type="entry name" value="Enoyl-CoA_hydra_C"/>
</dbReference>